<evidence type="ECO:0000313" key="3">
    <source>
        <dbReference type="EnsemblMetazoa" id="AALB005898-PA"/>
    </source>
</evidence>
<evidence type="ECO:0000256" key="1">
    <source>
        <dbReference type="SAM" id="Coils"/>
    </source>
</evidence>
<organism evidence="3 4">
    <name type="scientific">Anopheles albimanus</name>
    <name type="common">New world malaria mosquito</name>
    <dbReference type="NCBI Taxonomy" id="7167"/>
    <lineage>
        <taxon>Eukaryota</taxon>
        <taxon>Metazoa</taxon>
        <taxon>Ecdysozoa</taxon>
        <taxon>Arthropoda</taxon>
        <taxon>Hexapoda</taxon>
        <taxon>Insecta</taxon>
        <taxon>Pterygota</taxon>
        <taxon>Neoptera</taxon>
        <taxon>Endopterygota</taxon>
        <taxon>Diptera</taxon>
        <taxon>Nematocera</taxon>
        <taxon>Culicoidea</taxon>
        <taxon>Culicidae</taxon>
        <taxon>Anophelinae</taxon>
        <taxon>Anopheles</taxon>
    </lineage>
</organism>
<evidence type="ECO:0000313" key="4">
    <source>
        <dbReference type="Proteomes" id="UP000069272"/>
    </source>
</evidence>
<feature type="region of interest" description="Disordered" evidence="2">
    <location>
        <begin position="556"/>
        <end position="577"/>
    </location>
</feature>
<feature type="compositionally biased region" description="Polar residues" evidence="2">
    <location>
        <begin position="561"/>
        <end position="570"/>
    </location>
</feature>
<dbReference type="RefSeq" id="XP_035791199.1">
    <property type="nucleotide sequence ID" value="XM_035935306.1"/>
</dbReference>
<sequence>MGCASSSPLINGGGPGGVVESAKEAATKTATDVLHAGEAAIHDVGEHVKDAVQNVTHELENVLGGGKKDKSDTINEDDQGGEDGAPMADKDYQIIRLKGSKQNSVDETLENMKNDMMSKAQQSFGDDPERMADDLMRETEELMRDAETGIAHTRQQVLDEMTTRITSTEDGTIEILNLEGNAPLSPVHSTDSLKTTSPEPEIERILADAAVDGTNGHDRPASPKATLNTLTVPAATVAAANGAPGDEGMPMMANKPDVVLITDTDESIRLMQQASCDDSDLVSQDNVSNGSEERFLSEVQKATSTHTPGRVVRRPTPVNRQPPPSTSTRVQQFIFKLNSIILSDIEERADEDGGSIVRQLERNPEKVVELLSHSSRDSLDDADGLMDEGREPDARGRSQKSNSKQTKAVARLRRQQSVAVDENDIILPANGEPEVTQSNEENSSTPPAAAIAGIVQLQDVPPAVRLRALMRFKSLDSSRAETEHDDGSSHGPRRGRTMYGRRQPKSLDAIDDLEEAEELYSSVDVSYDAEEEERICEELLTELRALEEADRAEAMDANANQNQNETSSNGAEDDGDDCEVHKTAWEKLQDYLQRVPKRRDSEYDLFYGNEEDVLKMLFKRQKMKLLFHFSESSSSSADTL</sequence>
<dbReference type="Proteomes" id="UP000069272">
    <property type="component" value="Chromosome 3L"/>
</dbReference>
<keyword evidence="4" id="KW-1185">Reference proteome</keyword>
<dbReference type="KEGG" id="aali:118466254"/>
<evidence type="ECO:0000256" key="2">
    <source>
        <dbReference type="SAM" id="MobiDB-lite"/>
    </source>
</evidence>
<dbReference type="VEuPathDB" id="VectorBase:AALB20_034186"/>
<feature type="region of interest" description="Disordered" evidence="2">
    <location>
        <begin position="1"/>
        <end position="26"/>
    </location>
</feature>
<feature type="region of interest" description="Disordered" evidence="2">
    <location>
        <begin position="372"/>
        <end position="446"/>
    </location>
</feature>
<feature type="region of interest" description="Disordered" evidence="2">
    <location>
        <begin position="60"/>
        <end position="89"/>
    </location>
</feature>
<name>A0A182FHA4_ANOAL</name>
<feature type="compositionally biased region" description="Polar residues" evidence="2">
    <location>
        <begin position="435"/>
        <end position="446"/>
    </location>
</feature>
<reference evidence="3" key="2">
    <citation type="submission" date="2022-08" db="UniProtKB">
        <authorList>
            <consortium name="EnsemblMetazoa"/>
        </authorList>
    </citation>
    <scope>IDENTIFICATION</scope>
    <source>
        <strain evidence="3">STECLA/ALBI9_A</strain>
    </source>
</reference>
<feature type="coiled-coil region" evidence="1">
    <location>
        <begin position="513"/>
        <end position="549"/>
    </location>
</feature>
<keyword evidence="1" id="KW-0175">Coiled coil</keyword>
<feature type="region of interest" description="Disordered" evidence="2">
    <location>
        <begin position="476"/>
        <end position="503"/>
    </location>
</feature>
<dbReference type="EnsemblMetazoa" id="AALB005898-RA">
    <property type="protein sequence ID" value="AALB005898-PA"/>
    <property type="gene ID" value="AALB005898"/>
</dbReference>
<dbReference type="OrthoDB" id="7786524at2759"/>
<dbReference type="VEuPathDB" id="VectorBase:AALB005898"/>
<reference evidence="3 4" key="1">
    <citation type="journal article" date="2017" name="G3 (Bethesda)">
        <title>The Physical Genome Mapping of Anopheles albimanus Corrected Scaffold Misassemblies and Identified Interarm Rearrangements in Genus Anopheles.</title>
        <authorList>
            <person name="Artemov G.N."/>
            <person name="Peery A.N."/>
            <person name="Jiang X."/>
            <person name="Tu Z."/>
            <person name="Stegniy V.N."/>
            <person name="Sharakhova M.V."/>
            <person name="Sharakhov I.V."/>
        </authorList>
    </citation>
    <scope>NUCLEOTIDE SEQUENCE [LARGE SCALE GENOMIC DNA]</scope>
    <source>
        <strain evidence="3 4">ALBI9_A</strain>
    </source>
</reference>
<proteinExistence type="predicted"/>
<accession>A0A182FHA4</accession>
<dbReference type="GeneID" id="118466254"/>
<protein>
    <submittedName>
        <fullName evidence="3">Uncharacterized protein</fullName>
    </submittedName>
</protein>
<dbReference type="AlphaFoldDB" id="A0A182FHA4"/>
<feature type="compositionally biased region" description="Basic and acidic residues" evidence="2">
    <location>
        <begin position="387"/>
        <end position="396"/>
    </location>
</feature>
<feature type="compositionally biased region" description="Basic and acidic residues" evidence="2">
    <location>
        <begin position="476"/>
        <end position="488"/>
    </location>
</feature>
<feature type="region of interest" description="Disordered" evidence="2">
    <location>
        <begin position="299"/>
        <end position="328"/>
    </location>
</feature>